<dbReference type="Proteomes" id="UP001488838">
    <property type="component" value="Unassembled WGS sequence"/>
</dbReference>
<sequence length="164" mass="17355">PTCWAGGISQALQSCDIIANPPMVSSNGSGVIKAGLAGDRFLSTVFTLCWLKPWRGSSSSDQKERRTRASSHVLTWCTLGFRTGTMHLATPGDRVTHAVPIYESIATANSTMQVGIAGRDISGYLWLLLHKAGADFHALAEFESGRPPAPLIEASTAATASLPT</sequence>
<gene>
    <name evidence="1" type="ORF">U0070_026454</name>
</gene>
<evidence type="ECO:0000313" key="2">
    <source>
        <dbReference type="Proteomes" id="UP001488838"/>
    </source>
</evidence>
<dbReference type="InterPro" id="IPR043129">
    <property type="entry name" value="ATPase_NBD"/>
</dbReference>
<proteinExistence type="predicted"/>
<feature type="non-terminal residue" evidence="1">
    <location>
        <position position="164"/>
    </location>
</feature>
<protein>
    <submittedName>
        <fullName evidence="1">Uncharacterized protein</fullName>
    </submittedName>
</protein>
<organism evidence="1 2">
    <name type="scientific">Myodes glareolus</name>
    <name type="common">Bank vole</name>
    <name type="synonym">Clethrionomys glareolus</name>
    <dbReference type="NCBI Taxonomy" id="447135"/>
    <lineage>
        <taxon>Eukaryota</taxon>
        <taxon>Metazoa</taxon>
        <taxon>Chordata</taxon>
        <taxon>Craniata</taxon>
        <taxon>Vertebrata</taxon>
        <taxon>Euteleostomi</taxon>
        <taxon>Mammalia</taxon>
        <taxon>Eutheria</taxon>
        <taxon>Euarchontoglires</taxon>
        <taxon>Glires</taxon>
        <taxon>Rodentia</taxon>
        <taxon>Myomorpha</taxon>
        <taxon>Muroidea</taxon>
        <taxon>Cricetidae</taxon>
        <taxon>Arvicolinae</taxon>
        <taxon>Myodes</taxon>
    </lineage>
</organism>
<name>A0AAW0JJK4_MYOGA</name>
<feature type="non-terminal residue" evidence="1">
    <location>
        <position position="1"/>
    </location>
</feature>
<dbReference type="SUPFAM" id="SSF53067">
    <property type="entry name" value="Actin-like ATPase domain"/>
    <property type="match status" value="1"/>
</dbReference>
<comment type="caution">
    <text evidence="1">The sequence shown here is derived from an EMBL/GenBank/DDBJ whole genome shotgun (WGS) entry which is preliminary data.</text>
</comment>
<keyword evidence="2" id="KW-1185">Reference proteome</keyword>
<accession>A0AAW0JJK4</accession>
<evidence type="ECO:0000313" key="1">
    <source>
        <dbReference type="EMBL" id="KAK7826858.1"/>
    </source>
</evidence>
<dbReference type="AlphaFoldDB" id="A0AAW0JJK4"/>
<reference evidence="1 2" key="1">
    <citation type="journal article" date="2023" name="bioRxiv">
        <title>Conserved and derived expression patterns and positive selection on dental genes reveal complex evolutionary context of ever-growing rodent molars.</title>
        <authorList>
            <person name="Calamari Z.T."/>
            <person name="Song A."/>
            <person name="Cohen E."/>
            <person name="Akter M."/>
            <person name="Roy R.D."/>
            <person name="Hallikas O."/>
            <person name="Christensen M.M."/>
            <person name="Li P."/>
            <person name="Marangoni P."/>
            <person name="Jernvall J."/>
            <person name="Klein O.D."/>
        </authorList>
    </citation>
    <scope>NUCLEOTIDE SEQUENCE [LARGE SCALE GENOMIC DNA]</scope>
    <source>
        <strain evidence="1">V071</strain>
    </source>
</reference>
<dbReference type="EMBL" id="JBBHLL010000032">
    <property type="protein sequence ID" value="KAK7826858.1"/>
    <property type="molecule type" value="Genomic_DNA"/>
</dbReference>